<keyword evidence="11" id="KW-1185">Reference proteome</keyword>
<keyword evidence="4" id="KW-0762">Sugar transport</keyword>
<evidence type="ECO:0000256" key="1">
    <source>
        <dbReference type="ARBA" id="ARBA00004496"/>
    </source>
</evidence>
<dbReference type="EMBL" id="CCAZ020000004">
    <property type="protein sequence ID" value="CEG10628.1"/>
    <property type="molecule type" value="Genomic_DNA"/>
</dbReference>
<dbReference type="Proteomes" id="UP000254343">
    <property type="component" value="Unassembled WGS sequence"/>
</dbReference>
<dbReference type="AlphaFoldDB" id="A0A090N8W3"/>
<keyword evidence="3" id="KW-0963">Cytoplasm</keyword>
<dbReference type="InterPro" id="IPR033887">
    <property type="entry name" value="PTS_IIA_man"/>
</dbReference>
<reference evidence="9" key="2">
    <citation type="submission" date="2014-03" db="EMBL/GenBank/DDBJ databases">
        <authorList>
            <person name="Saikia M."/>
            <person name="Chaudhari Y."/>
            <person name="Khan M."/>
            <person name="Devi D."/>
        </authorList>
    </citation>
    <scope>NUCLEOTIDE SEQUENCE</scope>
    <source>
        <strain evidence="9">76713</strain>
    </source>
</reference>
<name>A0A090N8W3_AFIFE</name>
<evidence type="ECO:0000256" key="7">
    <source>
        <dbReference type="ARBA" id="ARBA00022777"/>
    </source>
</evidence>
<evidence type="ECO:0000256" key="4">
    <source>
        <dbReference type="ARBA" id="ARBA00022597"/>
    </source>
</evidence>
<keyword evidence="7" id="KW-0418">Kinase</keyword>
<dbReference type="CDD" id="cd00006">
    <property type="entry name" value="PTS_IIA_man"/>
    <property type="match status" value="1"/>
</dbReference>
<keyword evidence="6" id="KW-0598">Phosphotransferase system</keyword>
<dbReference type="RefSeq" id="WP_002718288.1">
    <property type="nucleotide sequence ID" value="NZ_CCAZ020000004.1"/>
</dbReference>
<keyword evidence="5" id="KW-0808">Transferase</keyword>
<dbReference type="SUPFAM" id="SSF53062">
    <property type="entry name" value="PTS system fructose IIA component-like"/>
    <property type="match status" value="1"/>
</dbReference>
<dbReference type="PANTHER" id="PTHR33799:SF1">
    <property type="entry name" value="PTS SYSTEM MANNOSE-SPECIFIC EIIAB COMPONENT-RELATED"/>
    <property type="match status" value="1"/>
</dbReference>
<dbReference type="STRING" id="1035.BN961_04068"/>
<dbReference type="Proteomes" id="UP000035762">
    <property type="component" value="Unassembled WGS sequence"/>
</dbReference>
<feature type="domain" description="PTS EIIA type-4" evidence="8">
    <location>
        <begin position="1"/>
        <end position="123"/>
    </location>
</feature>
<comment type="subcellular location">
    <subcellularLocation>
        <location evidence="1">Cytoplasm</location>
    </subcellularLocation>
</comment>
<evidence type="ECO:0000313" key="11">
    <source>
        <dbReference type="Proteomes" id="UP000035762"/>
    </source>
</evidence>
<dbReference type="InterPro" id="IPR036662">
    <property type="entry name" value="PTS_EIIA_man-typ_sf"/>
</dbReference>
<sequence length="133" mass="14097">MIGLVLVTHGRLADEFKAALEHVMGPQKQIETITIGAEDDADLCRSDIIEAVKRADSGQGVAILTDMFGGTPSNLAISCMSRPKVEVLAGINLPMLVKLAKVREEKSLPDAIAAAQEAGRKYVTIASRVLAGK</sequence>
<evidence type="ECO:0000313" key="10">
    <source>
        <dbReference type="EMBL" id="SUU83509.1"/>
    </source>
</evidence>
<protein>
    <submittedName>
        <fullName evidence="9">EIIAB-Man</fullName>
    </submittedName>
</protein>
<dbReference type="OrthoDB" id="9794368at2"/>
<proteinExistence type="predicted"/>
<dbReference type="PROSITE" id="PS51096">
    <property type="entry name" value="PTS_EIIA_TYPE_4"/>
    <property type="match status" value="1"/>
</dbReference>
<organism evidence="9 11">
    <name type="scientific">Afipia felis</name>
    <name type="common">Cat scratch disease bacillus</name>
    <dbReference type="NCBI Taxonomy" id="1035"/>
    <lineage>
        <taxon>Bacteria</taxon>
        <taxon>Pseudomonadati</taxon>
        <taxon>Pseudomonadota</taxon>
        <taxon>Alphaproteobacteria</taxon>
        <taxon>Hyphomicrobiales</taxon>
        <taxon>Nitrobacteraceae</taxon>
        <taxon>Afipia</taxon>
    </lineage>
</organism>
<keyword evidence="2" id="KW-0813">Transport</keyword>
<dbReference type="GO" id="GO:0005737">
    <property type="term" value="C:cytoplasm"/>
    <property type="evidence" value="ECO:0007669"/>
    <property type="project" value="UniProtKB-SubCell"/>
</dbReference>
<evidence type="ECO:0000313" key="9">
    <source>
        <dbReference type="EMBL" id="CEG10628.1"/>
    </source>
</evidence>
<dbReference type="GO" id="GO:0009401">
    <property type="term" value="P:phosphoenolpyruvate-dependent sugar phosphotransferase system"/>
    <property type="evidence" value="ECO:0007669"/>
    <property type="project" value="UniProtKB-KW"/>
</dbReference>
<dbReference type="GO" id="GO:0016301">
    <property type="term" value="F:kinase activity"/>
    <property type="evidence" value="ECO:0007669"/>
    <property type="project" value="UniProtKB-KW"/>
</dbReference>
<evidence type="ECO:0000313" key="12">
    <source>
        <dbReference type="Proteomes" id="UP000254343"/>
    </source>
</evidence>
<evidence type="ECO:0000256" key="5">
    <source>
        <dbReference type="ARBA" id="ARBA00022679"/>
    </source>
</evidence>
<accession>A0A090N8W3</accession>
<dbReference type="Pfam" id="PF03610">
    <property type="entry name" value="EIIA-man"/>
    <property type="match status" value="1"/>
</dbReference>
<gene>
    <name evidence="9" type="primary">manX</name>
    <name evidence="9" type="ORF">BN961_04068</name>
    <name evidence="10" type="ORF">NCTC12722_00676</name>
</gene>
<dbReference type="EMBL" id="UIGB01000001">
    <property type="protein sequence ID" value="SUU83509.1"/>
    <property type="molecule type" value="Genomic_DNA"/>
</dbReference>
<dbReference type="InterPro" id="IPR051471">
    <property type="entry name" value="Bacterial_PTS_sugar_comp"/>
</dbReference>
<evidence type="ECO:0000256" key="2">
    <source>
        <dbReference type="ARBA" id="ARBA00022448"/>
    </source>
</evidence>
<dbReference type="PANTHER" id="PTHR33799">
    <property type="entry name" value="PTS PERMEASE-RELATED-RELATED"/>
    <property type="match status" value="1"/>
</dbReference>
<dbReference type="Gene3D" id="3.40.50.510">
    <property type="entry name" value="Phosphotransferase system, mannose-type IIA component"/>
    <property type="match status" value="1"/>
</dbReference>
<dbReference type="GO" id="GO:0016020">
    <property type="term" value="C:membrane"/>
    <property type="evidence" value="ECO:0007669"/>
    <property type="project" value="InterPro"/>
</dbReference>
<evidence type="ECO:0000256" key="6">
    <source>
        <dbReference type="ARBA" id="ARBA00022683"/>
    </source>
</evidence>
<reference evidence="9 11" key="1">
    <citation type="journal article" date="2014" name="Genome Announc.">
        <title>Genome Sequence of Afipia felis Strain 76713, Isolated in Hospital Water Using an Amoeba Co-Culture Procedure.</title>
        <authorList>
            <person name="Benamar S."/>
            <person name="La Scola B."/>
            <person name="Croce O."/>
        </authorList>
    </citation>
    <scope>NUCLEOTIDE SEQUENCE [LARGE SCALE GENOMIC DNA]</scope>
    <source>
        <strain evidence="9 11">76713</strain>
    </source>
</reference>
<evidence type="ECO:0000259" key="8">
    <source>
        <dbReference type="PROSITE" id="PS51096"/>
    </source>
</evidence>
<evidence type="ECO:0000256" key="3">
    <source>
        <dbReference type="ARBA" id="ARBA00022490"/>
    </source>
</evidence>
<dbReference type="InterPro" id="IPR004701">
    <property type="entry name" value="PTS_EIIA_man-typ"/>
</dbReference>
<reference evidence="10 12" key="3">
    <citation type="submission" date="2018-06" db="EMBL/GenBank/DDBJ databases">
        <authorList>
            <consortium name="Pathogen Informatics"/>
            <person name="Doyle S."/>
        </authorList>
    </citation>
    <scope>NUCLEOTIDE SEQUENCE [LARGE SCALE GENOMIC DNA]</scope>
    <source>
        <strain evidence="10 12">NCTC12722</strain>
    </source>
</reference>